<keyword evidence="2" id="KW-1185">Reference proteome</keyword>
<dbReference type="RefSeq" id="NP_001348758.1">
    <property type="nucleotide sequence ID" value="NM_001361748.1"/>
</dbReference>
<gene>
    <name evidence="1 3" type="ORF">B0035.22</name>
    <name evidence="1" type="ORF">CELE_B0035.22</name>
</gene>
<protein>
    <submittedName>
        <fullName evidence="1">Uncharacterized protein</fullName>
    </submittedName>
</protein>
<dbReference type="EMBL" id="BX284604">
    <property type="protein sequence ID" value="SPC47642.1"/>
    <property type="molecule type" value="Genomic_DNA"/>
</dbReference>
<proteinExistence type="predicted"/>
<evidence type="ECO:0000313" key="2">
    <source>
        <dbReference type="Proteomes" id="UP000001940"/>
    </source>
</evidence>
<accession>A0A2K5ATV4</accession>
<dbReference type="AGR" id="WB:WBGene00303031"/>
<dbReference type="CTD" id="36804970"/>
<name>A0A2K5ATV4_CAEEL</name>
<sequence length="9" mass="1190">MLFLRCFFN</sequence>
<evidence type="ECO:0000313" key="1">
    <source>
        <dbReference type="EMBL" id="SPC47642.1"/>
    </source>
</evidence>
<dbReference type="KEGG" id="cel:CELE_B0035.22"/>
<dbReference type="GeneID" id="36804970"/>
<reference evidence="1 2" key="1">
    <citation type="journal article" date="1998" name="Science">
        <title>Genome sequence of the nematode C. elegans: a platform for investigating biology.</title>
        <authorList>
            <consortium name="The C. elegans sequencing consortium"/>
            <person name="Sulson J.E."/>
            <person name="Waterston R."/>
        </authorList>
    </citation>
    <scope>NUCLEOTIDE SEQUENCE [LARGE SCALE GENOMIC DNA]</scope>
    <source>
        <strain evidence="1 2">Bristol N2</strain>
    </source>
</reference>
<dbReference type="Proteomes" id="UP000001940">
    <property type="component" value="Chromosome IV"/>
</dbReference>
<evidence type="ECO:0000313" key="3">
    <source>
        <dbReference type="WormBase" id="B0035.22"/>
    </source>
</evidence>
<organism evidence="1 2">
    <name type="scientific">Caenorhabditis elegans</name>
    <dbReference type="NCBI Taxonomy" id="6239"/>
    <lineage>
        <taxon>Eukaryota</taxon>
        <taxon>Metazoa</taxon>
        <taxon>Ecdysozoa</taxon>
        <taxon>Nematoda</taxon>
        <taxon>Chromadorea</taxon>
        <taxon>Rhabditida</taxon>
        <taxon>Rhabditina</taxon>
        <taxon>Rhabditomorpha</taxon>
        <taxon>Rhabditoidea</taxon>
        <taxon>Rhabditidae</taxon>
        <taxon>Peloderinae</taxon>
        <taxon>Caenorhabditis</taxon>
    </lineage>
</organism>
<dbReference type="InParanoid" id="A0A2K5ATV4"/>
<dbReference type="WormBase" id="B0035.22">
    <property type="protein sequence ID" value="CE52534"/>
    <property type="gene ID" value="WBGene00303031"/>
</dbReference>